<keyword evidence="2" id="KW-0548">Nucleotidyltransferase</keyword>
<name>A0A392R3M8_9FABA</name>
<keyword evidence="9" id="KW-1185">Reference proteome</keyword>
<keyword evidence="6" id="KW-0695">RNA-directed DNA polymerase</keyword>
<dbReference type="GO" id="GO:0016787">
    <property type="term" value="F:hydrolase activity"/>
    <property type="evidence" value="ECO:0007669"/>
    <property type="project" value="UniProtKB-KW"/>
</dbReference>
<evidence type="ECO:0000256" key="4">
    <source>
        <dbReference type="ARBA" id="ARBA00022759"/>
    </source>
</evidence>
<dbReference type="PANTHER" id="PTHR48475:SF2">
    <property type="entry name" value="RIBONUCLEASE H"/>
    <property type="match status" value="1"/>
</dbReference>
<dbReference type="SUPFAM" id="SSF56672">
    <property type="entry name" value="DNA/RNA polymerases"/>
    <property type="match status" value="1"/>
</dbReference>
<dbReference type="EMBL" id="LXQA010181547">
    <property type="protein sequence ID" value="MCI30704.1"/>
    <property type="molecule type" value="Genomic_DNA"/>
</dbReference>
<evidence type="ECO:0000313" key="8">
    <source>
        <dbReference type="EMBL" id="MCI30704.1"/>
    </source>
</evidence>
<feature type="domain" description="Reverse transcriptase RNase H-like" evidence="7">
    <location>
        <begin position="3"/>
        <end position="96"/>
    </location>
</feature>
<sequence length="103" mass="12136">MYLAESENAMSSALVQEVDGEEKLVYFVSRIFRGAEIRYQKIEKLSLAVVITARRLRQYFQSYKITVKTDYPIKHVLKKLDLARRMVAWVAELSEYDITFLPR</sequence>
<comment type="caution">
    <text evidence="8">The sequence shown here is derived from an EMBL/GenBank/DDBJ whole genome shotgun (WGS) entry which is preliminary data.</text>
</comment>
<evidence type="ECO:0000256" key="5">
    <source>
        <dbReference type="ARBA" id="ARBA00022801"/>
    </source>
</evidence>
<dbReference type="PANTHER" id="PTHR48475">
    <property type="entry name" value="RIBONUCLEASE H"/>
    <property type="match status" value="1"/>
</dbReference>
<dbReference type="GO" id="GO:0004519">
    <property type="term" value="F:endonuclease activity"/>
    <property type="evidence" value="ECO:0007669"/>
    <property type="project" value="UniProtKB-KW"/>
</dbReference>
<evidence type="ECO:0000313" key="9">
    <source>
        <dbReference type="Proteomes" id="UP000265520"/>
    </source>
</evidence>
<dbReference type="GO" id="GO:0003964">
    <property type="term" value="F:RNA-directed DNA polymerase activity"/>
    <property type="evidence" value="ECO:0007669"/>
    <property type="project" value="UniProtKB-KW"/>
</dbReference>
<organism evidence="8 9">
    <name type="scientific">Trifolium medium</name>
    <dbReference type="NCBI Taxonomy" id="97028"/>
    <lineage>
        <taxon>Eukaryota</taxon>
        <taxon>Viridiplantae</taxon>
        <taxon>Streptophyta</taxon>
        <taxon>Embryophyta</taxon>
        <taxon>Tracheophyta</taxon>
        <taxon>Spermatophyta</taxon>
        <taxon>Magnoliopsida</taxon>
        <taxon>eudicotyledons</taxon>
        <taxon>Gunneridae</taxon>
        <taxon>Pentapetalae</taxon>
        <taxon>rosids</taxon>
        <taxon>fabids</taxon>
        <taxon>Fabales</taxon>
        <taxon>Fabaceae</taxon>
        <taxon>Papilionoideae</taxon>
        <taxon>50 kb inversion clade</taxon>
        <taxon>NPAAA clade</taxon>
        <taxon>Hologalegina</taxon>
        <taxon>IRL clade</taxon>
        <taxon>Trifolieae</taxon>
        <taxon>Trifolium</taxon>
    </lineage>
</organism>
<dbReference type="InterPro" id="IPR043502">
    <property type="entry name" value="DNA/RNA_pol_sf"/>
</dbReference>
<dbReference type="InterPro" id="IPR041373">
    <property type="entry name" value="RT_RNaseH"/>
</dbReference>
<feature type="non-terminal residue" evidence="8">
    <location>
        <position position="103"/>
    </location>
</feature>
<proteinExistence type="predicted"/>
<evidence type="ECO:0000256" key="3">
    <source>
        <dbReference type="ARBA" id="ARBA00022722"/>
    </source>
</evidence>
<dbReference type="Pfam" id="PF17917">
    <property type="entry name" value="RT_RNaseH"/>
    <property type="match status" value="1"/>
</dbReference>
<keyword evidence="1" id="KW-0808">Transferase</keyword>
<evidence type="ECO:0000256" key="2">
    <source>
        <dbReference type="ARBA" id="ARBA00022695"/>
    </source>
</evidence>
<accession>A0A392R3M8</accession>
<keyword evidence="3" id="KW-0540">Nuclease</keyword>
<protein>
    <recommendedName>
        <fullName evidence="7">Reverse transcriptase RNase H-like domain-containing protein</fullName>
    </recommendedName>
</protein>
<dbReference type="Proteomes" id="UP000265520">
    <property type="component" value="Unassembled WGS sequence"/>
</dbReference>
<reference evidence="8 9" key="1">
    <citation type="journal article" date="2018" name="Front. Plant Sci.">
        <title>Red Clover (Trifolium pratense) and Zigzag Clover (T. medium) - A Picture of Genomic Similarities and Differences.</title>
        <authorList>
            <person name="Dluhosova J."/>
            <person name="Istvanek J."/>
            <person name="Nedelnik J."/>
            <person name="Repkova J."/>
        </authorList>
    </citation>
    <scope>NUCLEOTIDE SEQUENCE [LARGE SCALE GENOMIC DNA]</scope>
    <source>
        <strain evidence="9">cv. 10/8</strain>
        <tissue evidence="8">Leaf</tissue>
    </source>
</reference>
<dbReference type="AlphaFoldDB" id="A0A392R3M8"/>
<keyword evidence="4" id="KW-0255">Endonuclease</keyword>
<evidence type="ECO:0000256" key="6">
    <source>
        <dbReference type="ARBA" id="ARBA00022918"/>
    </source>
</evidence>
<evidence type="ECO:0000256" key="1">
    <source>
        <dbReference type="ARBA" id="ARBA00022679"/>
    </source>
</evidence>
<evidence type="ECO:0000259" key="7">
    <source>
        <dbReference type="Pfam" id="PF17917"/>
    </source>
</evidence>
<keyword evidence="5" id="KW-0378">Hydrolase</keyword>